<dbReference type="Proteomes" id="UP000636479">
    <property type="component" value="Unassembled WGS sequence"/>
</dbReference>
<keyword evidence="1" id="KW-0863">Zinc-finger</keyword>
<comment type="caution">
    <text evidence="4">The sequence shown here is derived from an EMBL/GenBank/DDBJ whole genome shotgun (WGS) entry which is preliminary data.</text>
</comment>
<protein>
    <submittedName>
        <fullName evidence="4">C2H2-type domain-containing protein</fullName>
    </submittedName>
</protein>
<dbReference type="PROSITE" id="PS50157">
    <property type="entry name" value="ZINC_FINGER_C2H2_2"/>
    <property type="match status" value="1"/>
</dbReference>
<dbReference type="OrthoDB" id="3199698at2759"/>
<feature type="region of interest" description="Disordered" evidence="2">
    <location>
        <begin position="79"/>
        <end position="115"/>
    </location>
</feature>
<dbReference type="InterPro" id="IPR013087">
    <property type="entry name" value="Znf_C2H2_type"/>
</dbReference>
<dbReference type="SMART" id="SM00355">
    <property type="entry name" value="ZnF_C2H2"/>
    <property type="match status" value="1"/>
</dbReference>
<dbReference type="InterPro" id="IPR041078">
    <property type="entry name" value="Plavaka"/>
</dbReference>
<keyword evidence="5" id="KW-1185">Reference proteome</keyword>
<name>A0A8H6RXP8_9AGAR</name>
<gene>
    <name evidence="4" type="ORF">MIND_01427400</name>
</gene>
<evidence type="ECO:0000256" key="2">
    <source>
        <dbReference type="SAM" id="MobiDB-lite"/>
    </source>
</evidence>
<dbReference type="EMBL" id="JACAZF010000020">
    <property type="protein sequence ID" value="KAF7288608.1"/>
    <property type="molecule type" value="Genomic_DNA"/>
</dbReference>
<dbReference type="GO" id="GO:0008270">
    <property type="term" value="F:zinc ion binding"/>
    <property type="evidence" value="ECO:0007669"/>
    <property type="project" value="UniProtKB-KW"/>
</dbReference>
<dbReference type="AlphaFoldDB" id="A0A8H6RXP8"/>
<evidence type="ECO:0000313" key="4">
    <source>
        <dbReference type="EMBL" id="KAF7288608.1"/>
    </source>
</evidence>
<reference evidence="4" key="1">
    <citation type="submission" date="2020-05" db="EMBL/GenBank/DDBJ databases">
        <title>Mycena genomes resolve the evolution of fungal bioluminescence.</title>
        <authorList>
            <person name="Tsai I.J."/>
        </authorList>
    </citation>
    <scope>NUCLEOTIDE SEQUENCE</scope>
    <source>
        <strain evidence="4">171206Taipei</strain>
    </source>
</reference>
<dbReference type="Gene3D" id="3.30.160.60">
    <property type="entry name" value="Classic Zinc Finger"/>
    <property type="match status" value="1"/>
</dbReference>
<proteinExistence type="predicted"/>
<dbReference type="Pfam" id="PF18759">
    <property type="entry name" value="Plavaka"/>
    <property type="match status" value="1"/>
</dbReference>
<evidence type="ECO:0000256" key="1">
    <source>
        <dbReference type="PROSITE-ProRule" id="PRU00042"/>
    </source>
</evidence>
<feature type="compositionally biased region" description="Acidic residues" evidence="2">
    <location>
        <begin position="698"/>
        <end position="707"/>
    </location>
</feature>
<feature type="region of interest" description="Disordered" evidence="2">
    <location>
        <begin position="136"/>
        <end position="173"/>
    </location>
</feature>
<feature type="compositionally biased region" description="Basic and acidic residues" evidence="2">
    <location>
        <begin position="137"/>
        <end position="147"/>
    </location>
</feature>
<feature type="region of interest" description="Disordered" evidence="2">
    <location>
        <begin position="1"/>
        <end position="28"/>
    </location>
</feature>
<feature type="region of interest" description="Disordered" evidence="2">
    <location>
        <begin position="49"/>
        <end position="68"/>
    </location>
</feature>
<dbReference type="RefSeq" id="XP_037212927.1">
    <property type="nucleotide sequence ID" value="XM_037370656.1"/>
</dbReference>
<organism evidence="4 5">
    <name type="scientific">Mycena indigotica</name>
    <dbReference type="NCBI Taxonomy" id="2126181"/>
    <lineage>
        <taxon>Eukaryota</taxon>
        <taxon>Fungi</taxon>
        <taxon>Dikarya</taxon>
        <taxon>Basidiomycota</taxon>
        <taxon>Agaricomycotina</taxon>
        <taxon>Agaricomycetes</taxon>
        <taxon>Agaricomycetidae</taxon>
        <taxon>Agaricales</taxon>
        <taxon>Marasmiineae</taxon>
        <taxon>Mycenaceae</taxon>
        <taxon>Mycena</taxon>
    </lineage>
</organism>
<dbReference type="GeneID" id="59353172"/>
<dbReference type="PROSITE" id="PS00028">
    <property type="entry name" value="ZINC_FINGER_C2H2_1"/>
    <property type="match status" value="1"/>
</dbReference>
<sequence>MCAISFPDFPQSSSRMSDVRRHRGRGKRQTIADIPCTFSGCGRRFRSTGALTNHTRTEHRNPTLVGGAKIQRASSLAPMLESGADSPPTNAESEPLRPLSPESEERASESRDIDVGSADIPSLSLWFVPSLVVSNSETDHSPGRPCDEDGNDLPDGAKPAPRRPPSPTNWNPYDDEVQFRVADFVFRRDQMSKGNIQEMLQIWALDNLKHDDIAPFANADHLYETIDATELGDAPWKCLVTQPLADGADAPEWARKSYEVWYRDPDVVVKNMLDNPDFVGLFDPAPYVEVDANDQRRWSDFMSANFAWSHASQIFHNDPTTEGAMICPLFFGADKTTVSVGTGDVSYHPGYTSIGNFHSSLRRAHRGAVIPFIFLAIPKSMLDRAIHQEILTRIGERKYDNDPAFRTFKRQLYHASWAAVLASLRPGMTVPVVRRCPDGHFRRVIYDFGPFIADYPEQVQLAGIVQGWCPKCTALAHDLDGPIGTTRSQALTEQHIQAFDGDPKTLWENYGINTDVIPFTHDFPRADIHEMLSPDLLHQLIKGTFKDHLVDWVYIPAIQGLLPPDIVQALSTFLDFCYLVRRRDFDEATLQEINATVYKYHGQREVFRTAGVRPDGFSLPRQHSMANYASEIKQFGVPYGVCSSITESRHITAVDEALGQMLLTNQRLDKLTASRADFEERGMLPPQYKALPDKTSEQDDDADEEPVDIPRVDGTVELARTAGLIPIPLHLRYSYKLLARAYPRNIYSLGDHIGLPHFHDLVEAYLADQPSHNSDADSNSDNDMNEEISTIRFSVFHSAIATFFAPSDQSGIRGMKRERIRCTPSWGKHKRVRRDCAYVVDSEKDDAAGFAGLSAVRVCLFFSFTLNGVYHPCALVEWFETVGRRPDPETGMWVVKRQMEGRTRLTTVVHLNTMLRSAHLIPVFGTRAIPTDLRYYHSLDAFDAFHVNKYIDHHANEIAF</sequence>
<accession>A0A8H6RXP8</accession>
<feature type="region of interest" description="Disordered" evidence="2">
    <location>
        <begin position="682"/>
        <end position="708"/>
    </location>
</feature>
<feature type="compositionally biased region" description="Low complexity" evidence="2">
    <location>
        <begin position="92"/>
        <end position="101"/>
    </location>
</feature>
<evidence type="ECO:0000313" key="5">
    <source>
        <dbReference type="Proteomes" id="UP000636479"/>
    </source>
</evidence>
<keyword evidence="1" id="KW-0862">Zinc</keyword>
<feature type="compositionally biased region" description="Basic and acidic residues" evidence="2">
    <location>
        <begin position="103"/>
        <end position="114"/>
    </location>
</feature>
<keyword evidence="1" id="KW-0479">Metal-binding</keyword>
<evidence type="ECO:0000259" key="3">
    <source>
        <dbReference type="PROSITE" id="PS50157"/>
    </source>
</evidence>
<feature type="domain" description="C2H2-type" evidence="3">
    <location>
        <begin position="34"/>
        <end position="64"/>
    </location>
</feature>